<accession>A0A839Z1C6</accession>
<dbReference type="RefSeq" id="WP_183934384.1">
    <property type="nucleotide sequence ID" value="NZ_JACICF010000002.1"/>
</dbReference>
<organism evidence="1 2">
    <name type="scientific">Sphingomicrobium lutaoense</name>
    <dbReference type="NCBI Taxonomy" id="515949"/>
    <lineage>
        <taxon>Bacteria</taxon>
        <taxon>Pseudomonadati</taxon>
        <taxon>Pseudomonadota</taxon>
        <taxon>Alphaproteobacteria</taxon>
        <taxon>Sphingomonadales</taxon>
        <taxon>Sphingomonadaceae</taxon>
        <taxon>Sphingomicrobium</taxon>
    </lineage>
</organism>
<comment type="caution">
    <text evidence="1">The sequence shown here is derived from an EMBL/GenBank/DDBJ whole genome shotgun (WGS) entry which is preliminary data.</text>
</comment>
<evidence type="ECO:0000313" key="2">
    <source>
        <dbReference type="Proteomes" id="UP000578569"/>
    </source>
</evidence>
<gene>
    <name evidence="1" type="ORF">FHS50_002108</name>
</gene>
<protein>
    <submittedName>
        <fullName evidence="1">Uncharacterized protein</fullName>
    </submittedName>
</protein>
<evidence type="ECO:0000313" key="1">
    <source>
        <dbReference type="EMBL" id="MBB3765046.1"/>
    </source>
</evidence>
<dbReference type="Proteomes" id="UP000578569">
    <property type="component" value="Unassembled WGS sequence"/>
</dbReference>
<name>A0A839Z1C6_9SPHN</name>
<sequence length="100" mass="11309">MANPNSIKPHQVAAVRYRALTGQEWRYRGKRARVLSLLVEGSSLTQWDTLPWHTRLGGTIHAMREDGLSISTELEGPYRHARYRLHTEGDLIKQVGNSGS</sequence>
<proteinExistence type="predicted"/>
<dbReference type="EMBL" id="JACICF010000002">
    <property type="protein sequence ID" value="MBB3765046.1"/>
    <property type="molecule type" value="Genomic_DNA"/>
</dbReference>
<reference evidence="1 2" key="1">
    <citation type="submission" date="2020-08" db="EMBL/GenBank/DDBJ databases">
        <title>Genomic Encyclopedia of Type Strains, Phase IV (KMG-IV): sequencing the most valuable type-strain genomes for metagenomic binning, comparative biology and taxonomic classification.</title>
        <authorList>
            <person name="Goeker M."/>
        </authorList>
    </citation>
    <scope>NUCLEOTIDE SEQUENCE [LARGE SCALE GENOMIC DNA]</scope>
    <source>
        <strain evidence="1 2">DSM 24194</strain>
    </source>
</reference>
<keyword evidence="2" id="KW-1185">Reference proteome</keyword>
<dbReference type="AlphaFoldDB" id="A0A839Z1C6"/>